<sequence>MQDSPERCYGMESPRCRRCEDEESTTHPYAQLPAEGIVRLYGGSMKHAWMWIIGALIIGILVGWLLLPMIMKHWKSEGPAPEG</sequence>
<protein>
    <submittedName>
        <fullName evidence="2">Uncharacterized protein</fullName>
    </submittedName>
</protein>
<accession>A0A6C0C313</accession>
<name>A0A6C0C313_9ZZZZ</name>
<dbReference type="AlphaFoldDB" id="A0A6C0C313"/>
<keyword evidence="1" id="KW-0812">Transmembrane</keyword>
<evidence type="ECO:0000313" key="2">
    <source>
        <dbReference type="EMBL" id="QHS97913.1"/>
    </source>
</evidence>
<dbReference type="EMBL" id="MN739308">
    <property type="protein sequence ID" value="QHS97913.1"/>
    <property type="molecule type" value="Genomic_DNA"/>
</dbReference>
<keyword evidence="1" id="KW-1133">Transmembrane helix</keyword>
<evidence type="ECO:0000256" key="1">
    <source>
        <dbReference type="SAM" id="Phobius"/>
    </source>
</evidence>
<feature type="transmembrane region" description="Helical" evidence="1">
    <location>
        <begin position="48"/>
        <end position="67"/>
    </location>
</feature>
<organism evidence="2">
    <name type="scientific">viral metagenome</name>
    <dbReference type="NCBI Taxonomy" id="1070528"/>
    <lineage>
        <taxon>unclassified sequences</taxon>
        <taxon>metagenomes</taxon>
        <taxon>organismal metagenomes</taxon>
    </lineage>
</organism>
<reference evidence="2" key="1">
    <citation type="journal article" date="2020" name="Nature">
        <title>Giant virus diversity and host interactions through global metagenomics.</title>
        <authorList>
            <person name="Schulz F."/>
            <person name="Roux S."/>
            <person name="Paez-Espino D."/>
            <person name="Jungbluth S."/>
            <person name="Walsh D.A."/>
            <person name="Denef V.J."/>
            <person name="McMahon K.D."/>
            <person name="Konstantinidis K.T."/>
            <person name="Eloe-Fadrosh E.A."/>
            <person name="Kyrpides N.C."/>
            <person name="Woyke T."/>
        </authorList>
    </citation>
    <scope>NUCLEOTIDE SEQUENCE</scope>
    <source>
        <strain evidence="2">GVMAG-M-3300020182-33</strain>
    </source>
</reference>
<keyword evidence="1" id="KW-0472">Membrane</keyword>
<proteinExistence type="predicted"/>